<dbReference type="PANTHER" id="PTHR30486:SF6">
    <property type="entry name" value="TYPE IV PILUS RETRACTATION ATPASE PILT"/>
    <property type="match status" value="1"/>
</dbReference>
<dbReference type="InterPro" id="IPR050921">
    <property type="entry name" value="T4SS_GSP_E_ATPase"/>
</dbReference>
<dbReference type="AlphaFoldDB" id="A0A9X6QVA6"/>
<dbReference type="Gene3D" id="3.40.50.300">
    <property type="entry name" value="P-loop containing nucleotide triphosphate hydrolases"/>
    <property type="match status" value="1"/>
</dbReference>
<dbReference type="InterPro" id="IPR001482">
    <property type="entry name" value="T2SS/T4SS_dom"/>
</dbReference>
<accession>A0A9X6QVA6</accession>
<dbReference type="GO" id="GO:0016887">
    <property type="term" value="F:ATP hydrolysis activity"/>
    <property type="evidence" value="ECO:0007669"/>
    <property type="project" value="InterPro"/>
</dbReference>
<protein>
    <submittedName>
        <fullName evidence="3">Type IV secretion protein</fullName>
    </submittedName>
</protein>
<evidence type="ECO:0000313" key="4">
    <source>
        <dbReference type="Proteomes" id="UP000194853"/>
    </source>
</evidence>
<dbReference type="Gene3D" id="3.30.450.370">
    <property type="match status" value="1"/>
</dbReference>
<dbReference type="SUPFAM" id="SSF52540">
    <property type="entry name" value="P-loop containing nucleoside triphosphate hydrolases"/>
    <property type="match status" value="1"/>
</dbReference>
<dbReference type="Proteomes" id="UP000194853">
    <property type="component" value="Unassembled WGS sequence"/>
</dbReference>
<dbReference type="InterPro" id="IPR027417">
    <property type="entry name" value="P-loop_NTPase"/>
</dbReference>
<dbReference type="Pfam" id="PF00437">
    <property type="entry name" value="T2SSE"/>
    <property type="match status" value="1"/>
</dbReference>
<name>A0A9X6QVA6_BACTJ</name>
<proteinExistence type="inferred from homology"/>
<dbReference type="EMBL" id="MOOS01000189">
    <property type="protein sequence ID" value="OUB58996.1"/>
    <property type="molecule type" value="Genomic_DNA"/>
</dbReference>
<evidence type="ECO:0000256" key="1">
    <source>
        <dbReference type="ARBA" id="ARBA00006611"/>
    </source>
</evidence>
<comment type="caution">
    <text evidence="3">The sequence shown here is derived from an EMBL/GenBank/DDBJ whole genome shotgun (WGS) entry which is preliminary data.</text>
</comment>
<comment type="similarity">
    <text evidence="1">Belongs to the GSP E family.</text>
</comment>
<evidence type="ECO:0000259" key="2">
    <source>
        <dbReference type="Pfam" id="PF00437"/>
    </source>
</evidence>
<evidence type="ECO:0000313" key="3">
    <source>
        <dbReference type="EMBL" id="OUB58996.1"/>
    </source>
</evidence>
<feature type="domain" description="Bacterial type II secretion system protein E" evidence="2">
    <location>
        <begin position="88"/>
        <end position="261"/>
    </location>
</feature>
<reference evidence="3 4" key="1">
    <citation type="submission" date="2016-10" db="EMBL/GenBank/DDBJ databases">
        <title>Comparative genomics of Bacillus thuringiensis reveals a path to pathogens against multiple invertebrate hosts.</title>
        <authorList>
            <person name="Zheng J."/>
            <person name="Gao Q."/>
            <person name="Liu H."/>
            <person name="Peng D."/>
            <person name="Ruan L."/>
            <person name="Sun M."/>
        </authorList>
    </citation>
    <scope>NUCLEOTIDE SEQUENCE [LARGE SCALE GENOMIC DNA]</scope>
    <source>
        <strain evidence="3">BGSC 4CF1</strain>
    </source>
</reference>
<sequence length="373" mass="42488">MNSHEEKQQKVERILEGSFLRPYMKDKDVTDIKWNGTFLRIENRATGRYIPKSQPTTEEVNNLMRQIAAIQGEELTESEPILDTAFGDLRVNTIHPVCAYGGTFALRVSKPHLAITKLTDLVSEDISVLLELLIKARGNFTISGGTGTGKTELQKLFVGFMDDYDSIFLIEDTPDSHIKELYPNKDISSLRTLANNDRDKKVDIWDLIKAGLRNNPDWIMISETRGKEAAGVLDSAKTDHSIITTVHAKSGRAIPGRYVPMMKQAPAYANSDDITILRDIIELLPYGIQMRKEHDGGEVIRDIKEVVEFIDYSSEKGLIYRTIYQKENEWYPELGEYKTIEKIQPVSERTIKLLKDAKLYHLLPDVFKEKVVK</sequence>
<dbReference type="RefSeq" id="WP_086404678.1">
    <property type="nucleotide sequence ID" value="NZ_MOOS01000189.1"/>
</dbReference>
<organism evidence="3 4">
    <name type="scientific">Bacillus thuringiensis subsp. jegathesan</name>
    <dbReference type="NCBI Taxonomy" id="56955"/>
    <lineage>
        <taxon>Bacteria</taxon>
        <taxon>Bacillati</taxon>
        <taxon>Bacillota</taxon>
        <taxon>Bacilli</taxon>
        <taxon>Bacillales</taxon>
        <taxon>Bacillaceae</taxon>
        <taxon>Bacillus</taxon>
        <taxon>Bacillus cereus group</taxon>
    </lineage>
</organism>
<dbReference type="PANTHER" id="PTHR30486">
    <property type="entry name" value="TWITCHING MOTILITY PROTEIN PILT"/>
    <property type="match status" value="1"/>
</dbReference>
<gene>
    <name evidence="3" type="ORF">BK750_28495</name>
</gene>